<evidence type="ECO:0000259" key="8">
    <source>
        <dbReference type="PROSITE" id="PS51077"/>
    </source>
</evidence>
<gene>
    <name evidence="10" type="ORF">SAMN05421835_1605</name>
</gene>
<dbReference type="InterPro" id="IPR050707">
    <property type="entry name" value="HTH_MetabolicPath_Reg"/>
</dbReference>
<keyword evidence="11" id="KW-1185">Reference proteome</keyword>
<evidence type="ECO:0000256" key="5">
    <source>
        <dbReference type="ARBA" id="ARBA00058938"/>
    </source>
</evidence>
<evidence type="ECO:0000256" key="4">
    <source>
        <dbReference type="ARBA" id="ARBA00023163"/>
    </source>
</evidence>
<evidence type="ECO:0000256" key="3">
    <source>
        <dbReference type="ARBA" id="ARBA00023125"/>
    </source>
</evidence>
<dbReference type="InterPro" id="IPR014757">
    <property type="entry name" value="Tscrpt_reg_IclR_C"/>
</dbReference>
<dbReference type="InterPro" id="IPR029016">
    <property type="entry name" value="GAF-like_dom_sf"/>
</dbReference>
<dbReference type="PANTHER" id="PTHR30136">
    <property type="entry name" value="HELIX-TURN-HELIX TRANSCRIPTIONAL REGULATOR, ICLR FAMILY"/>
    <property type="match status" value="1"/>
</dbReference>
<evidence type="ECO:0000256" key="2">
    <source>
        <dbReference type="ARBA" id="ARBA00023015"/>
    </source>
</evidence>
<protein>
    <recommendedName>
        <fullName evidence="6">Glycerol operon regulatory protein</fullName>
    </recommendedName>
</protein>
<organism evidence="10 11">
    <name type="scientific">Amycolatopsis sacchari</name>
    <dbReference type="NCBI Taxonomy" id="115433"/>
    <lineage>
        <taxon>Bacteria</taxon>
        <taxon>Bacillati</taxon>
        <taxon>Actinomycetota</taxon>
        <taxon>Actinomycetes</taxon>
        <taxon>Pseudonocardiales</taxon>
        <taxon>Pseudonocardiaceae</taxon>
        <taxon>Amycolatopsis</taxon>
    </lineage>
</organism>
<dbReference type="RefSeq" id="WP_091517270.1">
    <property type="nucleotide sequence ID" value="NZ_CBDQZW010000110.1"/>
</dbReference>
<sequence>MPRLVPAVSRAADVLELFLGPRAELTAGEIGERLGLPRSTTHELLTTLVSRRYLDRRGNTYRLGPILLELGSRYRQRLEFSTEADAVARRVAAQCGETVHVGILDGLDVVYVSKIDSTHPVRLISAVGRRLPAHCTAVGKVLLAGLPAEELSTRLKGRKLAALTEASITSRQALLAQLDEVRAKGVAHERSESNPDAGCVAAPIVDADGEWVAAMSISIPTSRHSEAAWVRWEELVRQGAAELSARLGHATGTASPSAGNAEPTASGA</sequence>
<dbReference type="GO" id="GO:0003700">
    <property type="term" value="F:DNA-binding transcription factor activity"/>
    <property type="evidence" value="ECO:0007669"/>
    <property type="project" value="TreeGrafter"/>
</dbReference>
<keyword evidence="1" id="KW-0319">Glycerol metabolism</keyword>
<feature type="domain" description="IclR-ED" evidence="9">
    <location>
        <begin position="66"/>
        <end position="249"/>
    </location>
</feature>
<evidence type="ECO:0000256" key="1">
    <source>
        <dbReference type="ARBA" id="ARBA00022798"/>
    </source>
</evidence>
<dbReference type="InterPro" id="IPR005471">
    <property type="entry name" value="Tscrpt_reg_IclR_N"/>
</dbReference>
<dbReference type="OrthoDB" id="60629at2"/>
<dbReference type="Pfam" id="PF09339">
    <property type="entry name" value="HTH_IclR"/>
    <property type="match status" value="1"/>
</dbReference>
<evidence type="ECO:0000313" key="10">
    <source>
        <dbReference type="EMBL" id="SFK96725.1"/>
    </source>
</evidence>
<name>A0A1I4DTK7_9PSEU</name>
<dbReference type="InterPro" id="IPR036390">
    <property type="entry name" value="WH_DNA-bd_sf"/>
</dbReference>
<dbReference type="AlphaFoldDB" id="A0A1I4DTK7"/>
<keyword evidence="2" id="KW-0805">Transcription regulation</keyword>
<evidence type="ECO:0000259" key="9">
    <source>
        <dbReference type="PROSITE" id="PS51078"/>
    </source>
</evidence>
<dbReference type="InterPro" id="IPR036388">
    <property type="entry name" value="WH-like_DNA-bd_sf"/>
</dbReference>
<dbReference type="GO" id="GO:0006071">
    <property type="term" value="P:glycerol metabolic process"/>
    <property type="evidence" value="ECO:0007669"/>
    <property type="project" value="UniProtKB-KW"/>
</dbReference>
<keyword evidence="3 10" id="KW-0238">DNA-binding</keyword>
<dbReference type="PROSITE" id="PS51078">
    <property type="entry name" value="ICLR_ED"/>
    <property type="match status" value="1"/>
</dbReference>
<feature type="region of interest" description="Disordered" evidence="7">
    <location>
        <begin position="249"/>
        <end position="268"/>
    </location>
</feature>
<dbReference type="SUPFAM" id="SSF55781">
    <property type="entry name" value="GAF domain-like"/>
    <property type="match status" value="1"/>
</dbReference>
<dbReference type="Proteomes" id="UP000199025">
    <property type="component" value="Unassembled WGS sequence"/>
</dbReference>
<dbReference type="GO" id="GO:0045892">
    <property type="term" value="P:negative regulation of DNA-templated transcription"/>
    <property type="evidence" value="ECO:0007669"/>
    <property type="project" value="TreeGrafter"/>
</dbReference>
<dbReference type="SMART" id="SM00346">
    <property type="entry name" value="HTH_ICLR"/>
    <property type="match status" value="1"/>
</dbReference>
<evidence type="ECO:0000313" key="11">
    <source>
        <dbReference type="Proteomes" id="UP000199025"/>
    </source>
</evidence>
<accession>A0A1I4DTK7</accession>
<evidence type="ECO:0000256" key="7">
    <source>
        <dbReference type="SAM" id="MobiDB-lite"/>
    </source>
</evidence>
<comment type="function">
    <text evidence="5">May be an activator protein for the gylABX operon.</text>
</comment>
<dbReference type="Gene3D" id="1.10.10.10">
    <property type="entry name" value="Winged helix-like DNA-binding domain superfamily/Winged helix DNA-binding domain"/>
    <property type="match status" value="1"/>
</dbReference>
<dbReference type="PROSITE" id="PS51077">
    <property type="entry name" value="HTH_ICLR"/>
    <property type="match status" value="1"/>
</dbReference>
<dbReference type="SUPFAM" id="SSF46785">
    <property type="entry name" value="Winged helix' DNA-binding domain"/>
    <property type="match status" value="1"/>
</dbReference>
<evidence type="ECO:0000256" key="6">
    <source>
        <dbReference type="ARBA" id="ARBA00070406"/>
    </source>
</evidence>
<dbReference type="STRING" id="115433.SAMN05421835_1605"/>
<dbReference type="Gene3D" id="3.30.450.40">
    <property type="match status" value="1"/>
</dbReference>
<dbReference type="PANTHER" id="PTHR30136:SF2">
    <property type="entry name" value="TRANSCRIPTIONAL REGULATOR ICLR"/>
    <property type="match status" value="1"/>
</dbReference>
<dbReference type="GO" id="GO:0003677">
    <property type="term" value="F:DNA binding"/>
    <property type="evidence" value="ECO:0007669"/>
    <property type="project" value="UniProtKB-KW"/>
</dbReference>
<dbReference type="Pfam" id="PF01614">
    <property type="entry name" value="IclR_C"/>
    <property type="match status" value="1"/>
</dbReference>
<feature type="domain" description="HTH iclR-type" evidence="8">
    <location>
        <begin position="5"/>
        <end position="65"/>
    </location>
</feature>
<dbReference type="FunFam" id="1.10.10.10:FF:000056">
    <property type="entry name" value="IclR family transcriptional regulator"/>
    <property type="match status" value="1"/>
</dbReference>
<proteinExistence type="predicted"/>
<reference evidence="10 11" key="1">
    <citation type="submission" date="2016-10" db="EMBL/GenBank/DDBJ databases">
        <authorList>
            <person name="de Groot N.N."/>
        </authorList>
    </citation>
    <scope>NUCLEOTIDE SEQUENCE [LARGE SCALE GENOMIC DNA]</scope>
    <source>
        <strain evidence="10 11">DSM 44468</strain>
    </source>
</reference>
<keyword evidence="4" id="KW-0804">Transcription</keyword>
<dbReference type="EMBL" id="FORP01000060">
    <property type="protein sequence ID" value="SFK96725.1"/>
    <property type="molecule type" value="Genomic_DNA"/>
</dbReference>